<evidence type="ECO:0000256" key="1">
    <source>
        <dbReference type="SAM" id="SignalP"/>
    </source>
</evidence>
<evidence type="ECO:0000313" key="3">
    <source>
        <dbReference type="Proteomes" id="UP000024635"/>
    </source>
</evidence>
<keyword evidence="1" id="KW-0732">Signal</keyword>
<protein>
    <recommendedName>
        <fullName evidence="4">Secreted protein</fullName>
    </recommendedName>
</protein>
<organism evidence="2 3">
    <name type="scientific">Ancylostoma ceylanicum</name>
    <dbReference type="NCBI Taxonomy" id="53326"/>
    <lineage>
        <taxon>Eukaryota</taxon>
        <taxon>Metazoa</taxon>
        <taxon>Ecdysozoa</taxon>
        <taxon>Nematoda</taxon>
        <taxon>Chromadorea</taxon>
        <taxon>Rhabditida</taxon>
        <taxon>Rhabditina</taxon>
        <taxon>Rhabditomorpha</taxon>
        <taxon>Strongyloidea</taxon>
        <taxon>Ancylostomatidae</taxon>
        <taxon>Ancylostomatinae</taxon>
        <taxon>Ancylostoma</taxon>
    </lineage>
</organism>
<accession>A0A016U2P2</accession>
<dbReference type="AlphaFoldDB" id="A0A016U2P2"/>
<dbReference type="Proteomes" id="UP000024635">
    <property type="component" value="Unassembled WGS sequence"/>
</dbReference>
<proteinExistence type="predicted"/>
<feature type="signal peptide" evidence="1">
    <location>
        <begin position="1"/>
        <end position="21"/>
    </location>
</feature>
<gene>
    <name evidence="2" type="primary">Acey_s0062.g3377</name>
    <name evidence="2" type="ORF">Y032_0062g3377</name>
</gene>
<comment type="caution">
    <text evidence="2">The sequence shown here is derived from an EMBL/GenBank/DDBJ whole genome shotgun (WGS) entry which is preliminary data.</text>
</comment>
<keyword evidence="3" id="KW-1185">Reference proteome</keyword>
<feature type="chain" id="PRO_5001487789" description="Secreted protein" evidence="1">
    <location>
        <begin position="22"/>
        <end position="244"/>
    </location>
</feature>
<sequence>MLDRVRIIIYVIVLECHLVWQDQVLLPTKVTGRLRGAVTAVFLFGIVNAENHGKLHPNLPRNPQEDAVKGSLHHLKFHLRQDLQKVVIATDEDQIRQRAGLQQEMVDLHLGVFGLLPGEGDPLPDIVEKAYLQCERENDVTVPARTVIVSVLGIVLDLRHPRGEQSDGALSRVPDHEVQRGIPTRTEMSEVVCHHHAGVKDVTVLNMHGLRDVVDHGLPFTQGEGRGLVPGLDHEVLKRREILS</sequence>
<evidence type="ECO:0008006" key="4">
    <source>
        <dbReference type="Google" id="ProtNLM"/>
    </source>
</evidence>
<dbReference type="EMBL" id="JARK01001398">
    <property type="protein sequence ID" value="EYC09127.1"/>
    <property type="molecule type" value="Genomic_DNA"/>
</dbReference>
<evidence type="ECO:0000313" key="2">
    <source>
        <dbReference type="EMBL" id="EYC09127.1"/>
    </source>
</evidence>
<name>A0A016U2P2_9BILA</name>
<reference evidence="3" key="1">
    <citation type="journal article" date="2015" name="Nat. Genet.">
        <title>The genome and transcriptome of the zoonotic hookworm Ancylostoma ceylanicum identify infection-specific gene families.</title>
        <authorList>
            <person name="Schwarz E.M."/>
            <person name="Hu Y."/>
            <person name="Antoshechkin I."/>
            <person name="Miller M.M."/>
            <person name="Sternberg P.W."/>
            <person name="Aroian R.V."/>
        </authorList>
    </citation>
    <scope>NUCLEOTIDE SEQUENCE</scope>
    <source>
        <strain evidence="3">HY135</strain>
    </source>
</reference>
<dbReference type="OrthoDB" id="10463819at2759"/>